<dbReference type="Gene3D" id="3.90.230.10">
    <property type="entry name" value="Creatinase/methionine aminopeptidase superfamily"/>
    <property type="match status" value="1"/>
</dbReference>
<name>A0A9W6LP16_9FUSO</name>
<dbReference type="Proteomes" id="UP001144471">
    <property type="component" value="Unassembled WGS sequence"/>
</dbReference>
<proteinExistence type="inferred from homology"/>
<dbReference type="InterPro" id="IPR050659">
    <property type="entry name" value="Peptidase_M24B"/>
</dbReference>
<dbReference type="InterPro" id="IPR036005">
    <property type="entry name" value="Creatinase/aminopeptidase-like"/>
</dbReference>
<evidence type="ECO:0000259" key="5">
    <source>
        <dbReference type="Pfam" id="PF01321"/>
    </source>
</evidence>
<dbReference type="RefSeq" id="WP_281837164.1">
    <property type="nucleotide sequence ID" value="NZ_BSDY01000019.1"/>
</dbReference>
<dbReference type="Pfam" id="PF00557">
    <property type="entry name" value="Peptidase_M24"/>
    <property type="match status" value="1"/>
</dbReference>
<evidence type="ECO:0000256" key="1">
    <source>
        <dbReference type="ARBA" id="ARBA00022723"/>
    </source>
</evidence>
<protein>
    <submittedName>
        <fullName evidence="6">Xaa-Pro dipeptidase</fullName>
    </submittedName>
</protein>
<dbReference type="Pfam" id="PF01321">
    <property type="entry name" value="Creatinase_N"/>
    <property type="match status" value="1"/>
</dbReference>
<keyword evidence="1 3" id="KW-0479">Metal-binding</keyword>
<dbReference type="InterPro" id="IPR000994">
    <property type="entry name" value="Pept_M24"/>
</dbReference>
<dbReference type="SUPFAM" id="SSF55920">
    <property type="entry name" value="Creatinase/aminopeptidase"/>
    <property type="match status" value="1"/>
</dbReference>
<dbReference type="Gene3D" id="3.40.350.10">
    <property type="entry name" value="Creatinase/prolidase N-terminal domain"/>
    <property type="match status" value="1"/>
</dbReference>
<evidence type="ECO:0000256" key="3">
    <source>
        <dbReference type="RuleBase" id="RU000590"/>
    </source>
</evidence>
<evidence type="ECO:0000313" key="7">
    <source>
        <dbReference type="Proteomes" id="UP001144471"/>
    </source>
</evidence>
<dbReference type="CDD" id="cd01092">
    <property type="entry name" value="APP-like"/>
    <property type="match status" value="1"/>
</dbReference>
<keyword evidence="7" id="KW-1185">Reference proteome</keyword>
<evidence type="ECO:0000313" key="6">
    <source>
        <dbReference type="EMBL" id="GLI57514.1"/>
    </source>
</evidence>
<dbReference type="PROSITE" id="PS00491">
    <property type="entry name" value="PROLINE_PEPTIDASE"/>
    <property type="match status" value="1"/>
</dbReference>
<comment type="caution">
    <text evidence="6">The sequence shown here is derived from an EMBL/GenBank/DDBJ whole genome shotgun (WGS) entry which is preliminary data.</text>
</comment>
<organism evidence="6 7">
    <name type="scientific">Propionigenium maris DSM 9537</name>
    <dbReference type="NCBI Taxonomy" id="1123000"/>
    <lineage>
        <taxon>Bacteria</taxon>
        <taxon>Fusobacteriati</taxon>
        <taxon>Fusobacteriota</taxon>
        <taxon>Fusobacteriia</taxon>
        <taxon>Fusobacteriales</taxon>
        <taxon>Fusobacteriaceae</taxon>
        <taxon>Propionigenium</taxon>
    </lineage>
</organism>
<accession>A0A9W6LP16</accession>
<dbReference type="InterPro" id="IPR029149">
    <property type="entry name" value="Creatin/AminoP/Spt16_N"/>
</dbReference>
<gene>
    <name evidence="6" type="ORF">PM10SUCC1_30280</name>
</gene>
<feature type="domain" description="Creatinase N-terminal" evidence="5">
    <location>
        <begin position="2"/>
        <end position="126"/>
    </location>
</feature>
<dbReference type="EMBL" id="BSDY01000019">
    <property type="protein sequence ID" value="GLI57514.1"/>
    <property type="molecule type" value="Genomic_DNA"/>
</dbReference>
<dbReference type="InterPro" id="IPR000587">
    <property type="entry name" value="Creatinase_N"/>
</dbReference>
<dbReference type="GO" id="GO:0046872">
    <property type="term" value="F:metal ion binding"/>
    <property type="evidence" value="ECO:0007669"/>
    <property type="project" value="UniProtKB-KW"/>
</dbReference>
<reference evidence="6" key="1">
    <citation type="submission" date="2022-12" db="EMBL/GenBank/DDBJ databases">
        <title>Reference genome sequencing for broad-spectrum identification of bacterial and archaeal isolates by mass spectrometry.</title>
        <authorList>
            <person name="Sekiguchi Y."/>
            <person name="Tourlousse D.M."/>
        </authorList>
    </citation>
    <scope>NUCLEOTIDE SEQUENCE</scope>
    <source>
        <strain evidence="6">10succ1</strain>
    </source>
</reference>
<dbReference type="GO" id="GO:0016787">
    <property type="term" value="F:hydrolase activity"/>
    <property type="evidence" value="ECO:0007669"/>
    <property type="project" value="UniProtKB-KW"/>
</dbReference>
<dbReference type="AlphaFoldDB" id="A0A9W6LP16"/>
<sequence length="354" mass="39939">MKLNKIMDQKNADAILITNMLNVRYFSGFTGTTGVVLATGEKRYFITDFRYTEQADAQVVPNGFEVVREDRQPLERVAELLKENSVKRLAIEDTSVSLSQFRSFEKNFEGIDFVDLGDIFLRERMIKTPEEIEIIREAARITDEAFAAIKPLIKEGAVEKDLSTELEYQMKKRGADGPSFDIIVASNYRSAMPHGVASEKKLESEGFVKFDFGCFYKGYASDMTRTIYLGSNPTEKHLEVYNTVREAQELAVKSVKAGVTTRELDRIAREYIEGKGYGEYFAHGLGHGIGLQIHEYPGVSFKAEEIVLEENMVITIEPGIYLEGFGGVRIEDDIVVKRDGYEILNGTTKDLVKL</sequence>
<dbReference type="PANTHER" id="PTHR46112:SF3">
    <property type="entry name" value="AMINOPEPTIDASE YPDF"/>
    <property type="match status" value="1"/>
</dbReference>
<comment type="similarity">
    <text evidence="3">Belongs to the peptidase M24B family.</text>
</comment>
<evidence type="ECO:0000256" key="2">
    <source>
        <dbReference type="ARBA" id="ARBA00022801"/>
    </source>
</evidence>
<keyword evidence="2" id="KW-0378">Hydrolase</keyword>
<feature type="domain" description="Peptidase M24" evidence="4">
    <location>
        <begin position="133"/>
        <end position="337"/>
    </location>
</feature>
<evidence type="ECO:0000259" key="4">
    <source>
        <dbReference type="Pfam" id="PF00557"/>
    </source>
</evidence>
<dbReference type="InterPro" id="IPR001131">
    <property type="entry name" value="Peptidase_M24B_aminopep-P_CS"/>
</dbReference>
<dbReference type="PANTHER" id="PTHR46112">
    <property type="entry name" value="AMINOPEPTIDASE"/>
    <property type="match status" value="1"/>
</dbReference>